<evidence type="ECO:0000313" key="2">
    <source>
        <dbReference type="Proteomes" id="UP000754710"/>
    </source>
</evidence>
<sequence length="63" mass="6869">MAIADDDVPNLGDLEQVVEAHERAEQYAHTGVTAEDLMPRRLSGGAACRNRTDDLFITRLGEG</sequence>
<dbReference type="EMBL" id="JAIEZQ010000001">
    <property type="protein sequence ID" value="MBY9074434.1"/>
    <property type="molecule type" value="Genomic_DNA"/>
</dbReference>
<evidence type="ECO:0000313" key="1">
    <source>
        <dbReference type="EMBL" id="MBY9074434.1"/>
    </source>
</evidence>
<proteinExistence type="predicted"/>
<protein>
    <submittedName>
        <fullName evidence="1">Uncharacterized protein</fullName>
    </submittedName>
</protein>
<comment type="caution">
    <text evidence="1">The sequence shown here is derived from an EMBL/GenBank/DDBJ whole genome shotgun (WGS) entry which is preliminary data.</text>
</comment>
<dbReference type="Proteomes" id="UP000754710">
    <property type="component" value="Unassembled WGS sequence"/>
</dbReference>
<dbReference type="RefSeq" id="WP_221024109.1">
    <property type="nucleotide sequence ID" value="NZ_JAIEZQ010000001.1"/>
</dbReference>
<organism evidence="1 2">
    <name type="scientific">Nocardioides jiangsuensis</name>
    <dbReference type="NCBI Taxonomy" id="2866161"/>
    <lineage>
        <taxon>Bacteria</taxon>
        <taxon>Bacillati</taxon>
        <taxon>Actinomycetota</taxon>
        <taxon>Actinomycetes</taxon>
        <taxon>Propionibacteriales</taxon>
        <taxon>Nocardioidaceae</taxon>
        <taxon>Nocardioides</taxon>
    </lineage>
</organism>
<gene>
    <name evidence="1" type="ORF">K1X13_06350</name>
</gene>
<reference evidence="1 2" key="1">
    <citation type="submission" date="2021-08" db="EMBL/GenBank/DDBJ databases">
        <title>Nocardioides bacterium WL0053 sp. nov., isolated from the sediment.</title>
        <authorList>
            <person name="Wang L."/>
            <person name="Zhang D."/>
            <person name="Zhang A."/>
        </authorList>
    </citation>
    <scope>NUCLEOTIDE SEQUENCE [LARGE SCALE GENOMIC DNA]</scope>
    <source>
        <strain evidence="1 2">WL0053</strain>
    </source>
</reference>
<keyword evidence="2" id="KW-1185">Reference proteome</keyword>
<accession>A0ABS7RHD4</accession>
<name>A0ABS7RHD4_9ACTN</name>